<gene>
    <name evidence="3" type="ORF">NTJ_11782</name>
</gene>
<evidence type="ECO:0000256" key="2">
    <source>
        <dbReference type="ARBA" id="ARBA00023239"/>
    </source>
</evidence>
<proteinExistence type="predicted"/>
<reference evidence="3 4" key="1">
    <citation type="submission" date="2023-09" db="EMBL/GenBank/DDBJ databases">
        <title>Nesidiocoris tenuis whole genome shotgun sequence.</title>
        <authorList>
            <person name="Shibata T."/>
            <person name="Shimoda M."/>
            <person name="Kobayashi T."/>
            <person name="Uehara T."/>
        </authorList>
    </citation>
    <scope>NUCLEOTIDE SEQUENCE [LARGE SCALE GENOMIC DNA]</scope>
    <source>
        <strain evidence="3 4">Japan</strain>
    </source>
</reference>
<name>A0ABN7B3H5_9HEMI</name>
<sequence>MSGRKFVYFAYDNLMLSNRMLCCVQRDARRLGLGKLANHKLTFGHFSPDWYGTLPTIKKSCDCVVWGTLWELNECYRAKLDEVQGVKKGLYVPMTVEVSTVNAKGGTFPATTHKLKLEPADPELFEGVWRKKDRPSKLYHEELIDGAEESCLPVYYRKWLKRIPHNGYTGSIRPNLKDVPSPTN</sequence>
<dbReference type="PANTHER" id="PTHR12935">
    <property type="entry name" value="GAMMA-GLUTAMYLCYCLOTRANSFERASE"/>
    <property type="match status" value="1"/>
</dbReference>
<dbReference type="Gene3D" id="3.10.490.10">
    <property type="entry name" value="Gamma-glutamyl cyclotransferase-like"/>
    <property type="match status" value="1"/>
</dbReference>
<protein>
    <recommendedName>
        <fullName evidence="1">gamma-glutamylcyclotransferase</fullName>
        <ecNumber evidence="1">4.3.2.9</ecNumber>
    </recommendedName>
</protein>
<dbReference type="Proteomes" id="UP001307889">
    <property type="component" value="Chromosome 10"/>
</dbReference>
<dbReference type="PANTHER" id="PTHR12935:SF0">
    <property type="entry name" value="GAMMA-GLUTAMYLCYCLOTRANSFERASE"/>
    <property type="match status" value="1"/>
</dbReference>
<keyword evidence="2" id="KW-0456">Lyase</keyword>
<dbReference type="InterPro" id="IPR036568">
    <property type="entry name" value="GGCT-like_sf"/>
</dbReference>
<keyword evidence="4" id="KW-1185">Reference proteome</keyword>
<dbReference type="Pfam" id="PF13772">
    <property type="entry name" value="AIG2_2"/>
    <property type="match status" value="1"/>
</dbReference>
<dbReference type="EC" id="4.3.2.9" evidence="1"/>
<dbReference type="SUPFAM" id="SSF110857">
    <property type="entry name" value="Gamma-glutamyl cyclotransferase-like"/>
    <property type="match status" value="1"/>
</dbReference>
<dbReference type="InterPro" id="IPR017939">
    <property type="entry name" value="G-Glutamylcylcotransferase"/>
</dbReference>
<dbReference type="CDD" id="cd06661">
    <property type="entry name" value="GGCT_like"/>
    <property type="match status" value="1"/>
</dbReference>
<dbReference type="InterPro" id="IPR013024">
    <property type="entry name" value="GGCT-like"/>
</dbReference>
<organism evidence="3 4">
    <name type="scientific">Nesidiocoris tenuis</name>
    <dbReference type="NCBI Taxonomy" id="355587"/>
    <lineage>
        <taxon>Eukaryota</taxon>
        <taxon>Metazoa</taxon>
        <taxon>Ecdysozoa</taxon>
        <taxon>Arthropoda</taxon>
        <taxon>Hexapoda</taxon>
        <taxon>Insecta</taxon>
        <taxon>Pterygota</taxon>
        <taxon>Neoptera</taxon>
        <taxon>Paraneoptera</taxon>
        <taxon>Hemiptera</taxon>
        <taxon>Heteroptera</taxon>
        <taxon>Panheteroptera</taxon>
        <taxon>Cimicomorpha</taxon>
        <taxon>Miridae</taxon>
        <taxon>Dicyphina</taxon>
        <taxon>Nesidiocoris</taxon>
    </lineage>
</organism>
<evidence type="ECO:0000256" key="1">
    <source>
        <dbReference type="ARBA" id="ARBA00012346"/>
    </source>
</evidence>
<evidence type="ECO:0000313" key="4">
    <source>
        <dbReference type="Proteomes" id="UP001307889"/>
    </source>
</evidence>
<dbReference type="EMBL" id="AP028918">
    <property type="protein sequence ID" value="BES98966.1"/>
    <property type="molecule type" value="Genomic_DNA"/>
</dbReference>
<accession>A0ABN7B3H5</accession>
<evidence type="ECO:0000313" key="3">
    <source>
        <dbReference type="EMBL" id="BES98966.1"/>
    </source>
</evidence>